<feature type="transmembrane region" description="Helical" evidence="8">
    <location>
        <begin position="227"/>
        <end position="250"/>
    </location>
</feature>
<dbReference type="SUPFAM" id="SSF103481">
    <property type="entry name" value="Multidrug resistance efflux transporter EmrE"/>
    <property type="match status" value="2"/>
</dbReference>
<dbReference type="Pfam" id="PF00892">
    <property type="entry name" value="EamA"/>
    <property type="match status" value="1"/>
</dbReference>
<dbReference type="InterPro" id="IPR037185">
    <property type="entry name" value="EmrE-like"/>
</dbReference>
<keyword evidence="4" id="KW-1003">Cell membrane</keyword>
<feature type="transmembrane region" description="Helical" evidence="8">
    <location>
        <begin position="257"/>
        <end position="277"/>
    </location>
</feature>
<keyword evidence="7 8" id="KW-0472">Membrane</keyword>
<evidence type="ECO:0000313" key="10">
    <source>
        <dbReference type="EMBL" id="VAV99348.1"/>
    </source>
</evidence>
<organism evidence="10">
    <name type="scientific">hydrothermal vent metagenome</name>
    <dbReference type="NCBI Taxonomy" id="652676"/>
    <lineage>
        <taxon>unclassified sequences</taxon>
        <taxon>metagenomes</taxon>
        <taxon>ecological metagenomes</taxon>
    </lineage>
</organism>
<proteinExistence type="inferred from homology"/>
<sequence length="312" mass="34862">MKVYSMSKIQTDSPDENNTAGISYALGAFVLWGLAPLFFKELSHVAALEFLGFRMVWSFIFLIILLFFRRSLKILIQEIGQTFANKKLLFMLFLSAILISSNWLVFIWAVANNHVMETSLGYFINPLANVALGMLVLGEKLSRTKLAAVGLAAFGVMYLIVAQETFPWVALFLATSFALYGLIRKKAVIGAILGLWVEMLVLLPFAVGYLSYLNFSRTSGQVSHDGYTLFMLVISGAVTTIPLMFFASAARRLPLSLLGLLQYIAPTMTLLMAVFLWDEEFTTAHMVAFSFIWGALALYSADSFFPVRSRRE</sequence>
<dbReference type="NCBIfam" id="TIGR00688">
    <property type="entry name" value="rarD"/>
    <property type="match status" value="1"/>
</dbReference>
<evidence type="ECO:0000256" key="3">
    <source>
        <dbReference type="ARBA" id="ARBA00022448"/>
    </source>
</evidence>
<evidence type="ECO:0000256" key="6">
    <source>
        <dbReference type="ARBA" id="ARBA00022989"/>
    </source>
</evidence>
<dbReference type="GO" id="GO:0005886">
    <property type="term" value="C:plasma membrane"/>
    <property type="evidence" value="ECO:0007669"/>
    <property type="project" value="UniProtKB-SubCell"/>
</dbReference>
<accession>A0A3B0SF36</accession>
<evidence type="ECO:0000259" key="9">
    <source>
        <dbReference type="Pfam" id="PF00892"/>
    </source>
</evidence>
<feature type="transmembrane region" description="Helical" evidence="8">
    <location>
        <begin position="144"/>
        <end position="160"/>
    </location>
</feature>
<dbReference type="PANTHER" id="PTHR22911">
    <property type="entry name" value="ACYL-MALONYL CONDENSING ENZYME-RELATED"/>
    <property type="match status" value="1"/>
</dbReference>
<comment type="subcellular location">
    <subcellularLocation>
        <location evidence="1">Cell membrane</location>
        <topology evidence="1">Multi-pass membrane protein</topology>
    </subcellularLocation>
</comment>
<feature type="transmembrane region" description="Helical" evidence="8">
    <location>
        <begin position="283"/>
        <end position="301"/>
    </location>
</feature>
<evidence type="ECO:0000256" key="5">
    <source>
        <dbReference type="ARBA" id="ARBA00022692"/>
    </source>
</evidence>
<feature type="transmembrane region" description="Helical" evidence="8">
    <location>
        <begin position="45"/>
        <end position="68"/>
    </location>
</feature>
<gene>
    <name evidence="10" type="ORF">MNBD_ALPHA02-1492</name>
</gene>
<evidence type="ECO:0000256" key="4">
    <source>
        <dbReference type="ARBA" id="ARBA00022475"/>
    </source>
</evidence>
<evidence type="ECO:0000256" key="1">
    <source>
        <dbReference type="ARBA" id="ARBA00004651"/>
    </source>
</evidence>
<keyword evidence="6 8" id="KW-1133">Transmembrane helix</keyword>
<feature type="transmembrane region" description="Helical" evidence="8">
    <location>
        <begin position="195"/>
        <end position="215"/>
    </location>
</feature>
<evidence type="ECO:0000256" key="8">
    <source>
        <dbReference type="SAM" id="Phobius"/>
    </source>
</evidence>
<feature type="transmembrane region" description="Helical" evidence="8">
    <location>
        <begin position="88"/>
        <end position="108"/>
    </location>
</feature>
<feature type="transmembrane region" description="Helical" evidence="8">
    <location>
        <begin position="120"/>
        <end position="137"/>
    </location>
</feature>
<protein>
    <submittedName>
        <fullName evidence="10">Uncharacterized inner membrane protein RarD</fullName>
    </submittedName>
</protein>
<dbReference type="InterPro" id="IPR004626">
    <property type="entry name" value="RarD"/>
</dbReference>
<keyword evidence="5 8" id="KW-0812">Transmembrane</keyword>
<comment type="similarity">
    <text evidence="2">Belongs to the EamA transporter family.</text>
</comment>
<feature type="domain" description="EamA" evidence="9">
    <location>
        <begin position="20"/>
        <end position="159"/>
    </location>
</feature>
<feature type="transmembrane region" description="Helical" evidence="8">
    <location>
        <begin position="21"/>
        <end position="39"/>
    </location>
</feature>
<dbReference type="EMBL" id="UOED01000132">
    <property type="protein sequence ID" value="VAV99348.1"/>
    <property type="molecule type" value="Genomic_DNA"/>
</dbReference>
<dbReference type="AlphaFoldDB" id="A0A3B0SF36"/>
<reference evidence="10" key="1">
    <citation type="submission" date="2018-06" db="EMBL/GenBank/DDBJ databases">
        <authorList>
            <person name="Zhirakovskaya E."/>
        </authorList>
    </citation>
    <scope>NUCLEOTIDE SEQUENCE</scope>
</reference>
<dbReference type="InterPro" id="IPR000620">
    <property type="entry name" value="EamA_dom"/>
</dbReference>
<evidence type="ECO:0000256" key="7">
    <source>
        <dbReference type="ARBA" id="ARBA00023136"/>
    </source>
</evidence>
<keyword evidence="3" id="KW-0813">Transport</keyword>
<feature type="transmembrane region" description="Helical" evidence="8">
    <location>
        <begin position="166"/>
        <end position="183"/>
    </location>
</feature>
<dbReference type="PANTHER" id="PTHR22911:SF137">
    <property type="entry name" value="SOLUTE CARRIER FAMILY 35 MEMBER G2-RELATED"/>
    <property type="match status" value="1"/>
</dbReference>
<evidence type="ECO:0000256" key="2">
    <source>
        <dbReference type="ARBA" id="ARBA00007362"/>
    </source>
</evidence>
<name>A0A3B0SF36_9ZZZZ</name>